<accession>A0A4U6QKP1</accession>
<evidence type="ECO:0000256" key="3">
    <source>
        <dbReference type="ARBA" id="ARBA00022989"/>
    </source>
</evidence>
<name>A0A4U6QKP1_9ACTN</name>
<protein>
    <submittedName>
        <fullName evidence="9">ABC transporter permease</fullName>
    </submittedName>
</protein>
<dbReference type="GO" id="GO:0043190">
    <property type="term" value="C:ATP-binding cassette (ABC) transporter complex"/>
    <property type="evidence" value="ECO:0007669"/>
    <property type="project" value="InterPro"/>
</dbReference>
<dbReference type="PANTHER" id="PTHR43229:SF2">
    <property type="entry name" value="NODULATION PROTEIN J"/>
    <property type="match status" value="1"/>
</dbReference>
<proteinExistence type="predicted"/>
<keyword evidence="4 7" id="KW-0472">Membrane</keyword>
<dbReference type="InterPro" id="IPR013525">
    <property type="entry name" value="ABC2_TM"/>
</dbReference>
<dbReference type="InterPro" id="IPR051784">
    <property type="entry name" value="Nod_factor_ABC_transporter"/>
</dbReference>
<keyword evidence="2 7" id="KW-0812">Transmembrane</keyword>
<feature type="transmembrane region" description="Helical" evidence="7">
    <location>
        <begin position="50"/>
        <end position="73"/>
    </location>
</feature>
<organism evidence="9 10">
    <name type="scientific">Nakamurella flava</name>
    <dbReference type="NCBI Taxonomy" id="2576308"/>
    <lineage>
        <taxon>Bacteria</taxon>
        <taxon>Bacillati</taxon>
        <taxon>Actinomycetota</taxon>
        <taxon>Actinomycetes</taxon>
        <taxon>Nakamurellales</taxon>
        <taxon>Nakamurellaceae</taxon>
        <taxon>Nakamurella</taxon>
    </lineage>
</organism>
<reference evidence="9 10" key="1">
    <citation type="submission" date="2019-05" db="EMBL/GenBank/DDBJ databases">
        <title>Nakamurella sp. N5BH11, whole genome shotgun sequence.</title>
        <authorList>
            <person name="Tuo L."/>
        </authorList>
    </citation>
    <scope>NUCLEOTIDE SEQUENCE [LARGE SCALE GENOMIC DNA]</scope>
    <source>
        <strain evidence="9 10">N5BH11</strain>
    </source>
</reference>
<dbReference type="PANTHER" id="PTHR43229">
    <property type="entry name" value="NODULATION PROTEIN J"/>
    <property type="match status" value="1"/>
</dbReference>
<dbReference type="EMBL" id="SZZH01000001">
    <property type="protein sequence ID" value="TKV60901.1"/>
    <property type="molecule type" value="Genomic_DNA"/>
</dbReference>
<evidence type="ECO:0000256" key="5">
    <source>
        <dbReference type="ARBA" id="ARBA00023251"/>
    </source>
</evidence>
<feature type="region of interest" description="Disordered" evidence="6">
    <location>
        <begin position="1"/>
        <end position="22"/>
    </location>
</feature>
<feature type="transmembrane region" description="Helical" evidence="7">
    <location>
        <begin position="79"/>
        <end position="103"/>
    </location>
</feature>
<feature type="transmembrane region" description="Helical" evidence="7">
    <location>
        <begin position="157"/>
        <end position="178"/>
    </location>
</feature>
<dbReference type="GO" id="GO:0046677">
    <property type="term" value="P:response to antibiotic"/>
    <property type="evidence" value="ECO:0007669"/>
    <property type="project" value="UniProtKB-KW"/>
</dbReference>
<gene>
    <name evidence="9" type="ORF">FDO65_04355</name>
</gene>
<dbReference type="InterPro" id="IPR000412">
    <property type="entry name" value="ABC_2_transport"/>
</dbReference>
<keyword evidence="3 7" id="KW-1133">Transmembrane helix</keyword>
<dbReference type="PIRSF" id="PIRSF006648">
    <property type="entry name" value="DrrB"/>
    <property type="match status" value="1"/>
</dbReference>
<dbReference type="AlphaFoldDB" id="A0A4U6QKP1"/>
<evidence type="ECO:0000313" key="9">
    <source>
        <dbReference type="EMBL" id="TKV60901.1"/>
    </source>
</evidence>
<comment type="caution">
    <text evidence="9">The sequence shown here is derived from an EMBL/GenBank/DDBJ whole genome shotgun (WGS) entry which is preliminary data.</text>
</comment>
<evidence type="ECO:0000256" key="6">
    <source>
        <dbReference type="SAM" id="MobiDB-lite"/>
    </source>
</evidence>
<dbReference type="OrthoDB" id="160207at2"/>
<feature type="transmembrane region" description="Helical" evidence="7">
    <location>
        <begin position="190"/>
        <end position="210"/>
    </location>
</feature>
<feature type="domain" description="ABC-2 type transporter transmembrane" evidence="8">
    <location>
        <begin position="36"/>
        <end position="234"/>
    </location>
</feature>
<dbReference type="Proteomes" id="UP000306985">
    <property type="component" value="Unassembled WGS sequence"/>
</dbReference>
<evidence type="ECO:0000256" key="2">
    <source>
        <dbReference type="ARBA" id="ARBA00022692"/>
    </source>
</evidence>
<dbReference type="Pfam" id="PF01061">
    <property type="entry name" value="ABC2_membrane"/>
    <property type="match status" value="1"/>
</dbReference>
<keyword evidence="10" id="KW-1185">Reference proteome</keyword>
<evidence type="ECO:0000256" key="4">
    <source>
        <dbReference type="ARBA" id="ARBA00023136"/>
    </source>
</evidence>
<feature type="compositionally biased region" description="Polar residues" evidence="6">
    <location>
        <begin position="1"/>
        <end position="10"/>
    </location>
</feature>
<feature type="transmembrane region" description="Helical" evidence="7">
    <location>
        <begin position="129"/>
        <end position="151"/>
    </location>
</feature>
<dbReference type="RefSeq" id="WP_137448204.1">
    <property type="nucleotide sequence ID" value="NZ_SZZH01000001.1"/>
</dbReference>
<keyword evidence="5" id="KW-0046">Antibiotic resistance</keyword>
<sequence>MTAAEQTTADGPTFAPGTFTPRPRPAGTVAKITAAAAFELRIVLRNGEQLLLALVLPLAALFGGVYVTVVALPEPRINAVLPGVLALATLSTAFTSQAIVTGFDRRYGVLRRLAAAGWSRWQLLGGKTLASAAVVAGQYVILGGVALALGWRPLGSPFWVLLATVLGLAALLGLALLVGGTLRAEATLAVANLGWLVLIALGGLIVPLYASPGWLAAVGALTPSGALCEGLRDVLQHGTAPSPMSLLVLTAWTVLGWAATVRWFRWL</sequence>
<evidence type="ECO:0000313" key="10">
    <source>
        <dbReference type="Proteomes" id="UP000306985"/>
    </source>
</evidence>
<dbReference type="GO" id="GO:0140359">
    <property type="term" value="F:ABC-type transporter activity"/>
    <property type="evidence" value="ECO:0007669"/>
    <property type="project" value="InterPro"/>
</dbReference>
<feature type="transmembrane region" description="Helical" evidence="7">
    <location>
        <begin position="244"/>
        <end position="264"/>
    </location>
</feature>
<comment type="subcellular location">
    <subcellularLocation>
        <location evidence="1">Membrane</location>
        <topology evidence="1">Multi-pass membrane protein</topology>
    </subcellularLocation>
</comment>
<evidence type="ECO:0000256" key="7">
    <source>
        <dbReference type="SAM" id="Phobius"/>
    </source>
</evidence>
<evidence type="ECO:0000256" key="1">
    <source>
        <dbReference type="ARBA" id="ARBA00004141"/>
    </source>
</evidence>
<evidence type="ECO:0000259" key="8">
    <source>
        <dbReference type="Pfam" id="PF01061"/>
    </source>
</evidence>